<dbReference type="Gene3D" id="2.40.50.100">
    <property type="match status" value="1"/>
</dbReference>
<feature type="domain" description="CzcB-like barrel-sandwich hybrid" evidence="4">
    <location>
        <begin position="77"/>
        <end position="208"/>
    </location>
</feature>
<dbReference type="Proteomes" id="UP000462014">
    <property type="component" value="Unassembled WGS sequence"/>
</dbReference>
<dbReference type="EMBL" id="WPIK01000008">
    <property type="protein sequence ID" value="MVN22004.1"/>
    <property type="molecule type" value="Genomic_DNA"/>
</dbReference>
<evidence type="ECO:0000259" key="3">
    <source>
        <dbReference type="Pfam" id="PF25954"/>
    </source>
</evidence>
<dbReference type="GO" id="GO:0015562">
    <property type="term" value="F:efflux transmembrane transporter activity"/>
    <property type="evidence" value="ECO:0007669"/>
    <property type="project" value="TreeGrafter"/>
</dbReference>
<reference evidence="6 7" key="1">
    <citation type="submission" date="2019-12" db="EMBL/GenBank/DDBJ databases">
        <title>Mucilaginibacter sp. HMF7410 genome sequencing and assembly.</title>
        <authorList>
            <person name="Kang H."/>
            <person name="Cha I."/>
            <person name="Kim H."/>
            <person name="Joh K."/>
        </authorList>
    </citation>
    <scope>NUCLEOTIDE SEQUENCE [LARGE SCALE GENOMIC DNA]</scope>
    <source>
        <strain evidence="6 7">HMF7410</strain>
    </source>
</reference>
<feature type="chain" id="PRO_5029796772" evidence="2">
    <location>
        <begin position="30"/>
        <end position="377"/>
    </location>
</feature>
<sequence>MITQLLRNNLYRSLLIVAASATAFGALNACNSKSENQDQQQEETAQATPALETVPLKKGMLSTNLQVPGELIPYQEVDLYAKVSSFVKKVYVDVGSEVKQGQLLVSMEAPEINSQLAEAQSRLKSQQAIYMASKSNYDRLVETSKTPGTISGNDLEQAAARKSSDQAQFEALKSAYQSVAANRAYLDIRAPFNGVVSARNINPGAYVGPTGKGSDVPLFVIQEQKRLRLVISVPEIYTGLLKQKDEVTFDVKALPNQKFTAKVKRMAGALDERLRSERLEMDVYNNNKKLLPGMYAEVNIPLPSSDSTFVIPKTALVSSTERVFVVRVADHKAQWVDVKKGREAGDQVEIYGKLNEGDQLVKTATDEIRNGSTIKTK</sequence>
<dbReference type="InterPro" id="IPR058647">
    <property type="entry name" value="BSH_CzcB-like"/>
</dbReference>
<evidence type="ECO:0000313" key="6">
    <source>
        <dbReference type="EMBL" id="MVN22004.1"/>
    </source>
</evidence>
<gene>
    <name evidence="6" type="ORF">GO621_10705</name>
</gene>
<evidence type="ECO:0000256" key="1">
    <source>
        <dbReference type="ARBA" id="ARBA00009477"/>
    </source>
</evidence>
<dbReference type="PANTHER" id="PTHR30469:SF37">
    <property type="entry name" value="RAGD PROTEIN"/>
    <property type="match status" value="1"/>
</dbReference>
<dbReference type="Gene3D" id="2.40.30.170">
    <property type="match status" value="1"/>
</dbReference>
<proteinExistence type="inferred from homology"/>
<evidence type="ECO:0000259" key="5">
    <source>
        <dbReference type="Pfam" id="PF25989"/>
    </source>
</evidence>
<protein>
    <submittedName>
        <fullName evidence="6">Efflux RND transporter periplasmic adaptor subunit</fullName>
    </submittedName>
</protein>
<dbReference type="GO" id="GO:1990281">
    <property type="term" value="C:efflux pump complex"/>
    <property type="evidence" value="ECO:0007669"/>
    <property type="project" value="TreeGrafter"/>
</dbReference>
<dbReference type="SUPFAM" id="SSF111369">
    <property type="entry name" value="HlyD-like secretion proteins"/>
    <property type="match status" value="1"/>
</dbReference>
<evidence type="ECO:0000256" key="2">
    <source>
        <dbReference type="SAM" id="SignalP"/>
    </source>
</evidence>
<dbReference type="InterPro" id="IPR058637">
    <property type="entry name" value="YknX-like_C"/>
</dbReference>
<dbReference type="InterPro" id="IPR058792">
    <property type="entry name" value="Beta-barrel_RND_2"/>
</dbReference>
<keyword evidence="2" id="KW-0732">Signal</keyword>
<dbReference type="NCBIfam" id="TIGR01730">
    <property type="entry name" value="RND_mfp"/>
    <property type="match status" value="1"/>
</dbReference>
<comment type="caution">
    <text evidence="6">The sequence shown here is derived from an EMBL/GenBank/DDBJ whole genome shotgun (WGS) entry which is preliminary data.</text>
</comment>
<dbReference type="Pfam" id="PF25973">
    <property type="entry name" value="BSH_CzcB"/>
    <property type="match status" value="1"/>
</dbReference>
<dbReference type="PANTHER" id="PTHR30469">
    <property type="entry name" value="MULTIDRUG RESISTANCE PROTEIN MDTA"/>
    <property type="match status" value="1"/>
</dbReference>
<organism evidence="6 7">
    <name type="scientific">Mucilaginibacter arboris</name>
    <dbReference type="NCBI Taxonomy" id="2682090"/>
    <lineage>
        <taxon>Bacteria</taxon>
        <taxon>Pseudomonadati</taxon>
        <taxon>Bacteroidota</taxon>
        <taxon>Sphingobacteriia</taxon>
        <taxon>Sphingobacteriales</taxon>
        <taxon>Sphingobacteriaceae</taxon>
        <taxon>Mucilaginibacter</taxon>
    </lineage>
</organism>
<dbReference type="InterPro" id="IPR006143">
    <property type="entry name" value="RND_pump_MFP"/>
</dbReference>
<dbReference type="AlphaFoldDB" id="A0A7K1SXF9"/>
<dbReference type="Pfam" id="PF25954">
    <property type="entry name" value="Beta-barrel_RND_2"/>
    <property type="match status" value="1"/>
</dbReference>
<feature type="domain" description="YknX-like C-terminal permuted SH3-like" evidence="5">
    <location>
        <begin position="310"/>
        <end position="375"/>
    </location>
</feature>
<comment type="similarity">
    <text evidence="1">Belongs to the membrane fusion protein (MFP) (TC 8.A.1) family.</text>
</comment>
<feature type="domain" description="CusB-like beta-barrel" evidence="3">
    <location>
        <begin position="229"/>
        <end position="300"/>
    </location>
</feature>
<keyword evidence="7" id="KW-1185">Reference proteome</keyword>
<dbReference type="Pfam" id="PF25989">
    <property type="entry name" value="YknX_C"/>
    <property type="match status" value="1"/>
</dbReference>
<evidence type="ECO:0000259" key="4">
    <source>
        <dbReference type="Pfam" id="PF25973"/>
    </source>
</evidence>
<name>A0A7K1SXF9_9SPHI</name>
<evidence type="ECO:0000313" key="7">
    <source>
        <dbReference type="Proteomes" id="UP000462014"/>
    </source>
</evidence>
<dbReference type="FunFam" id="2.40.30.170:FF:000010">
    <property type="entry name" value="Efflux RND transporter periplasmic adaptor subunit"/>
    <property type="match status" value="1"/>
</dbReference>
<dbReference type="Gene3D" id="1.10.287.470">
    <property type="entry name" value="Helix hairpin bin"/>
    <property type="match status" value="1"/>
</dbReference>
<dbReference type="Gene3D" id="2.40.420.20">
    <property type="match status" value="1"/>
</dbReference>
<feature type="signal peptide" evidence="2">
    <location>
        <begin position="1"/>
        <end position="29"/>
    </location>
</feature>
<accession>A0A7K1SXF9</accession>